<comment type="cofactor">
    <cofactor evidence="1 9">
        <name>heme</name>
        <dbReference type="ChEBI" id="CHEBI:30413"/>
    </cofactor>
</comment>
<dbReference type="PRINTS" id="PR00463">
    <property type="entry name" value="EP450I"/>
</dbReference>
<dbReference type="PRINTS" id="PR00385">
    <property type="entry name" value="P450"/>
</dbReference>
<keyword evidence="10" id="KW-0812">Transmembrane</keyword>
<dbReference type="GO" id="GO:0020037">
    <property type="term" value="F:heme binding"/>
    <property type="evidence" value="ECO:0007669"/>
    <property type="project" value="InterPro"/>
</dbReference>
<evidence type="ECO:0000256" key="3">
    <source>
        <dbReference type="ARBA" id="ARBA00010617"/>
    </source>
</evidence>
<evidence type="ECO:0000256" key="6">
    <source>
        <dbReference type="ARBA" id="ARBA00023002"/>
    </source>
</evidence>
<keyword evidence="7 9" id="KW-0408">Iron</keyword>
<sequence length="500" mass="56444">MLLDWSVYGSGVIAAAVVACAFFLVTSKHQGLSLPPSPPGAHWFKGHSMPYDYSFLQVTRWVEELGPIITLKQHRQNVVIIGRYQAAVDIMEKQGALSVDRPRSIAAGEILSGGLRLLFTSAGPRFKKMRKALHSHLQPKAAERYQPIQLAHARNMVIHLLDTPEDFQLHAQTYAASVILQISYGKTSPTSALDPDVQGVQRAMNNIRKALQPGAYLVESYSFLKYVPWYASDLKEAHKEDAELYMRQLDRVKSQMASGDAEPSFSKFLLENQAEVNLTEKEMAFLTGGFFTAGSDTTSLGICIILMCAALHPEAQTAVHEEIDAIIGKDRPPTFEDHDSLPQLRAFIAETMRWRPIIPPGLPHRTTEDIFWASPRHIPFGTTLFGHHWAISRDPDTFPDPDTFEPQRWITGEGHFRDDLKFFPYGFGRRACPGLHIANRSLFITALLILWSFRLSMRSPSGNVFAYSRGFIPRERAFDIKFEPTRRMDRMELRAAVKSY</sequence>
<protein>
    <submittedName>
        <fullName evidence="11">Cytochrome P450</fullName>
    </submittedName>
</protein>
<dbReference type="PANTHER" id="PTHR46300:SF1">
    <property type="entry name" value="P450, PUTATIVE (EUROFUNG)-RELATED"/>
    <property type="match status" value="1"/>
</dbReference>
<evidence type="ECO:0000256" key="5">
    <source>
        <dbReference type="ARBA" id="ARBA00022723"/>
    </source>
</evidence>
<gene>
    <name evidence="11" type="ORF">CONPUDRAFT_64481</name>
</gene>
<dbReference type="InterPro" id="IPR050364">
    <property type="entry name" value="Cytochrome_P450_fung"/>
</dbReference>
<dbReference type="OrthoDB" id="1055148at2759"/>
<evidence type="ECO:0000256" key="7">
    <source>
        <dbReference type="ARBA" id="ARBA00023004"/>
    </source>
</evidence>
<dbReference type="PANTHER" id="PTHR46300">
    <property type="entry name" value="P450, PUTATIVE (EUROFUNG)-RELATED-RELATED"/>
    <property type="match status" value="1"/>
</dbReference>
<dbReference type="AlphaFoldDB" id="A0A5M3MBL9"/>
<dbReference type="EMBL" id="JH711586">
    <property type="protein sequence ID" value="EIW76447.1"/>
    <property type="molecule type" value="Genomic_DNA"/>
</dbReference>
<evidence type="ECO:0000256" key="9">
    <source>
        <dbReference type="PIRSR" id="PIRSR602401-1"/>
    </source>
</evidence>
<dbReference type="GO" id="GO:0004497">
    <property type="term" value="F:monooxygenase activity"/>
    <property type="evidence" value="ECO:0007669"/>
    <property type="project" value="UniProtKB-KW"/>
</dbReference>
<feature type="binding site" description="axial binding residue" evidence="9">
    <location>
        <position position="432"/>
    </location>
    <ligand>
        <name>heme</name>
        <dbReference type="ChEBI" id="CHEBI:30413"/>
    </ligand>
    <ligandPart>
        <name>Fe</name>
        <dbReference type="ChEBI" id="CHEBI:18248"/>
    </ligandPart>
</feature>
<keyword evidence="5 9" id="KW-0479">Metal-binding</keyword>
<dbReference type="InterPro" id="IPR001128">
    <property type="entry name" value="Cyt_P450"/>
</dbReference>
<proteinExistence type="inferred from homology"/>
<comment type="caution">
    <text evidence="11">The sequence shown here is derived from an EMBL/GenBank/DDBJ whole genome shotgun (WGS) entry which is preliminary data.</text>
</comment>
<name>A0A5M3MBL9_CONPW</name>
<keyword evidence="4 9" id="KW-0349">Heme</keyword>
<evidence type="ECO:0000256" key="4">
    <source>
        <dbReference type="ARBA" id="ARBA00022617"/>
    </source>
</evidence>
<feature type="transmembrane region" description="Helical" evidence="10">
    <location>
        <begin position="6"/>
        <end position="25"/>
    </location>
</feature>
<dbReference type="GO" id="GO:0016705">
    <property type="term" value="F:oxidoreductase activity, acting on paired donors, with incorporation or reduction of molecular oxygen"/>
    <property type="evidence" value="ECO:0007669"/>
    <property type="project" value="InterPro"/>
</dbReference>
<dbReference type="Pfam" id="PF00067">
    <property type="entry name" value="p450"/>
    <property type="match status" value="1"/>
</dbReference>
<evidence type="ECO:0000256" key="2">
    <source>
        <dbReference type="ARBA" id="ARBA00005179"/>
    </source>
</evidence>
<evidence type="ECO:0000313" key="12">
    <source>
        <dbReference type="Proteomes" id="UP000053558"/>
    </source>
</evidence>
<dbReference type="GeneID" id="19208360"/>
<dbReference type="OMA" id="EDIFWAS"/>
<keyword evidence="12" id="KW-1185">Reference proteome</keyword>
<organism evidence="11 12">
    <name type="scientific">Coniophora puteana (strain RWD-64-598)</name>
    <name type="common">Brown rot fungus</name>
    <dbReference type="NCBI Taxonomy" id="741705"/>
    <lineage>
        <taxon>Eukaryota</taxon>
        <taxon>Fungi</taxon>
        <taxon>Dikarya</taxon>
        <taxon>Basidiomycota</taxon>
        <taxon>Agaricomycotina</taxon>
        <taxon>Agaricomycetes</taxon>
        <taxon>Agaricomycetidae</taxon>
        <taxon>Boletales</taxon>
        <taxon>Coniophorineae</taxon>
        <taxon>Coniophoraceae</taxon>
        <taxon>Coniophora</taxon>
    </lineage>
</organism>
<evidence type="ECO:0000256" key="10">
    <source>
        <dbReference type="SAM" id="Phobius"/>
    </source>
</evidence>
<dbReference type="Gene3D" id="1.10.630.10">
    <property type="entry name" value="Cytochrome P450"/>
    <property type="match status" value="1"/>
</dbReference>
<evidence type="ECO:0000256" key="8">
    <source>
        <dbReference type="ARBA" id="ARBA00023033"/>
    </source>
</evidence>
<keyword evidence="10" id="KW-1133">Transmembrane helix</keyword>
<dbReference type="RefSeq" id="XP_007773335.1">
    <property type="nucleotide sequence ID" value="XM_007775145.1"/>
</dbReference>
<dbReference type="Proteomes" id="UP000053558">
    <property type="component" value="Unassembled WGS sequence"/>
</dbReference>
<dbReference type="GO" id="GO:0005506">
    <property type="term" value="F:iron ion binding"/>
    <property type="evidence" value="ECO:0007669"/>
    <property type="project" value="InterPro"/>
</dbReference>
<dbReference type="InterPro" id="IPR036396">
    <property type="entry name" value="Cyt_P450_sf"/>
</dbReference>
<keyword evidence="6" id="KW-0560">Oxidoreductase</keyword>
<keyword evidence="8" id="KW-0503">Monooxygenase</keyword>
<comment type="pathway">
    <text evidence="2">Secondary metabolite biosynthesis.</text>
</comment>
<comment type="similarity">
    <text evidence="3">Belongs to the cytochrome P450 family.</text>
</comment>
<dbReference type="InterPro" id="IPR002401">
    <property type="entry name" value="Cyt_P450_E_grp-I"/>
</dbReference>
<evidence type="ECO:0000256" key="1">
    <source>
        <dbReference type="ARBA" id="ARBA00001971"/>
    </source>
</evidence>
<dbReference type="CDD" id="cd11065">
    <property type="entry name" value="CYP64-like"/>
    <property type="match status" value="1"/>
</dbReference>
<reference evidence="12" key="1">
    <citation type="journal article" date="2012" name="Science">
        <title>The Paleozoic origin of enzymatic lignin decomposition reconstructed from 31 fungal genomes.</title>
        <authorList>
            <person name="Floudas D."/>
            <person name="Binder M."/>
            <person name="Riley R."/>
            <person name="Barry K."/>
            <person name="Blanchette R.A."/>
            <person name="Henrissat B."/>
            <person name="Martinez A.T."/>
            <person name="Otillar R."/>
            <person name="Spatafora J.W."/>
            <person name="Yadav J.S."/>
            <person name="Aerts A."/>
            <person name="Benoit I."/>
            <person name="Boyd A."/>
            <person name="Carlson A."/>
            <person name="Copeland A."/>
            <person name="Coutinho P.M."/>
            <person name="de Vries R.P."/>
            <person name="Ferreira P."/>
            <person name="Findley K."/>
            <person name="Foster B."/>
            <person name="Gaskell J."/>
            <person name="Glotzer D."/>
            <person name="Gorecki P."/>
            <person name="Heitman J."/>
            <person name="Hesse C."/>
            <person name="Hori C."/>
            <person name="Igarashi K."/>
            <person name="Jurgens J.A."/>
            <person name="Kallen N."/>
            <person name="Kersten P."/>
            <person name="Kohler A."/>
            <person name="Kuees U."/>
            <person name="Kumar T.K.A."/>
            <person name="Kuo A."/>
            <person name="LaButti K."/>
            <person name="Larrondo L.F."/>
            <person name="Lindquist E."/>
            <person name="Ling A."/>
            <person name="Lombard V."/>
            <person name="Lucas S."/>
            <person name="Lundell T."/>
            <person name="Martin R."/>
            <person name="McLaughlin D.J."/>
            <person name="Morgenstern I."/>
            <person name="Morin E."/>
            <person name="Murat C."/>
            <person name="Nagy L.G."/>
            <person name="Nolan M."/>
            <person name="Ohm R.A."/>
            <person name="Patyshakuliyeva A."/>
            <person name="Rokas A."/>
            <person name="Ruiz-Duenas F.J."/>
            <person name="Sabat G."/>
            <person name="Salamov A."/>
            <person name="Samejima M."/>
            <person name="Schmutz J."/>
            <person name="Slot J.C."/>
            <person name="St John F."/>
            <person name="Stenlid J."/>
            <person name="Sun H."/>
            <person name="Sun S."/>
            <person name="Syed K."/>
            <person name="Tsang A."/>
            <person name="Wiebenga A."/>
            <person name="Young D."/>
            <person name="Pisabarro A."/>
            <person name="Eastwood D.C."/>
            <person name="Martin F."/>
            <person name="Cullen D."/>
            <person name="Grigoriev I.V."/>
            <person name="Hibbett D.S."/>
        </authorList>
    </citation>
    <scope>NUCLEOTIDE SEQUENCE [LARGE SCALE GENOMIC DNA]</scope>
    <source>
        <strain evidence="12">RWD-64-598 SS2</strain>
    </source>
</reference>
<dbReference type="KEGG" id="cput:CONPUDRAFT_64481"/>
<keyword evidence="10" id="KW-0472">Membrane</keyword>
<dbReference type="SUPFAM" id="SSF48264">
    <property type="entry name" value="Cytochrome P450"/>
    <property type="match status" value="1"/>
</dbReference>
<accession>A0A5M3MBL9</accession>
<evidence type="ECO:0000313" key="11">
    <source>
        <dbReference type="EMBL" id="EIW76447.1"/>
    </source>
</evidence>